<dbReference type="PATRIC" id="fig|36849.3.peg.4418"/>
<protein>
    <recommendedName>
        <fullName evidence="1">HD domain-containing protein</fullName>
    </recommendedName>
</protein>
<dbReference type="AlphaFoldDB" id="A0A0P8W1Q6"/>
<evidence type="ECO:0000259" key="1">
    <source>
        <dbReference type="Pfam" id="PF01966"/>
    </source>
</evidence>
<sequence>MEGIMISLILNKMILYFDGDIKRINHALKVLSFAKCIGETEKVSSHKLKSLEIAAVLHDIGIKLSEIKYGSSAGKYQEIEGPPVALDILSEFDLDKSILDRIMFLIGNHHTYNKIDDIDFQILVEADFLVNIFEDGMGINEIESVKSKYFKTSTGLAILENMYLHGRAK</sequence>
<name>A0A0P8W1Q6_9CLOT</name>
<feature type="domain" description="HD" evidence="1">
    <location>
        <begin position="23"/>
        <end position="114"/>
    </location>
</feature>
<dbReference type="Pfam" id="PF01966">
    <property type="entry name" value="HD"/>
    <property type="match status" value="1"/>
</dbReference>
<keyword evidence="3" id="KW-1185">Reference proteome</keyword>
<evidence type="ECO:0000313" key="2">
    <source>
        <dbReference type="EMBL" id="KPU42397.1"/>
    </source>
</evidence>
<proteinExistence type="predicted"/>
<organism evidence="2 3">
    <name type="scientific">Oxobacter pfennigii</name>
    <dbReference type="NCBI Taxonomy" id="36849"/>
    <lineage>
        <taxon>Bacteria</taxon>
        <taxon>Bacillati</taxon>
        <taxon>Bacillota</taxon>
        <taxon>Clostridia</taxon>
        <taxon>Eubacteriales</taxon>
        <taxon>Clostridiaceae</taxon>
        <taxon>Oxobacter</taxon>
    </lineage>
</organism>
<dbReference type="STRING" id="36849.OXPF_41820"/>
<comment type="caution">
    <text evidence="2">The sequence shown here is derived from an EMBL/GenBank/DDBJ whole genome shotgun (WGS) entry which is preliminary data.</text>
</comment>
<dbReference type="CDD" id="cd00077">
    <property type="entry name" value="HDc"/>
    <property type="match status" value="1"/>
</dbReference>
<reference evidence="2 3" key="1">
    <citation type="submission" date="2015-09" db="EMBL/GenBank/DDBJ databases">
        <title>Genome sequence of Oxobacter pfennigii DSM 3222.</title>
        <authorList>
            <person name="Poehlein A."/>
            <person name="Bengelsdorf F.R."/>
            <person name="Schiel-Bengelsdorf B."/>
            <person name="Duerre P."/>
            <person name="Daniel R."/>
        </authorList>
    </citation>
    <scope>NUCLEOTIDE SEQUENCE [LARGE SCALE GENOMIC DNA]</scope>
    <source>
        <strain evidence="2 3">DSM 3222</strain>
    </source>
</reference>
<gene>
    <name evidence="2" type="ORF">OXPF_41820</name>
</gene>
<evidence type="ECO:0000313" key="3">
    <source>
        <dbReference type="Proteomes" id="UP000050326"/>
    </source>
</evidence>
<dbReference type="InterPro" id="IPR006674">
    <property type="entry name" value="HD_domain"/>
</dbReference>
<dbReference type="SUPFAM" id="SSF109604">
    <property type="entry name" value="HD-domain/PDEase-like"/>
    <property type="match status" value="1"/>
</dbReference>
<dbReference type="EMBL" id="LKET01000068">
    <property type="protein sequence ID" value="KPU42397.1"/>
    <property type="molecule type" value="Genomic_DNA"/>
</dbReference>
<accession>A0A0P8W1Q6</accession>
<dbReference type="RefSeq" id="WP_242854472.1">
    <property type="nucleotide sequence ID" value="NZ_LKET01000068.1"/>
</dbReference>
<dbReference type="InterPro" id="IPR003607">
    <property type="entry name" value="HD/PDEase_dom"/>
</dbReference>
<dbReference type="Gene3D" id="1.10.3210.10">
    <property type="entry name" value="Hypothetical protein af1432"/>
    <property type="match status" value="1"/>
</dbReference>
<dbReference type="Proteomes" id="UP000050326">
    <property type="component" value="Unassembled WGS sequence"/>
</dbReference>